<dbReference type="GO" id="GO:0006397">
    <property type="term" value="P:mRNA processing"/>
    <property type="evidence" value="ECO:0007669"/>
    <property type="project" value="UniProtKB-KW"/>
</dbReference>
<dbReference type="SUPFAM" id="SSF47676">
    <property type="entry name" value="Conserved domain common to transcription factors TFIIS, elongin A, CRSP70"/>
    <property type="match status" value="1"/>
</dbReference>
<dbReference type="GO" id="GO:0008380">
    <property type="term" value="P:RNA splicing"/>
    <property type="evidence" value="ECO:0007669"/>
    <property type="project" value="UniProtKB-KW"/>
</dbReference>
<comment type="similarity">
    <text evidence="8">Belongs to the IWS1 family.</text>
</comment>
<feature type="compositionally biased region" description="Basic and acidic residues" evidence="10">
    <location>
        <begin position="132"/>
        <end position="152"/>
    </location>
</feature>
<keyword evidence="13" id="KW-1185">Reference proteome</keyword>
<dbReference type="AlphaFoldDB" id="A0A093GC04"/>
<feature type="compositionally biased region" description="Basic and acidic residues" evidence="10">
    <location>
        <begin position="1"/>
        <end position="19"/>
    </location>
</feature>
<feature type="compositionally biased region" description="Basic and acidic residues" evidence="10">
    <location>
        <begin position="496"/>
        <end position="507"/>
    </location>
</feature>
<evidence type="ECO:0000256" key="2">
    <source>
        <dbReference type="ARBA" id="ARBA00022664"/>
    </source>
</evidence>
<evidence type="ECO:0000256" key="9">
    <source>
        <dbReference type="PROSITE-ProRule" id="PRU00649"/>
    </source>
</evidence>
<keyword evidence="6" id="KW-0508">mRNA splicing</keyword>
<dbReference type="InterPro" id="IPR051037">
    <property type="entry name" value="RNAPII_TF_IWS1"/>
</dbReference>
<keyword evidence="2" id="KW-0507">mRNA processing</keyword>
<evidence type="ECO:0000256" key="1">
    <source>
        <dbReference type="ARBA" id="ARBA00022448"/>
    </source>
</evidence>
<dbReference type="Pfam" id="PF08711">
    <property type="entry name" value="Med26"/>
    <property type="match status" value="1"/>
</dbReference>
<feature type="non-terminal residue" evidence="12">
    <location>
        <position position="616"/>
    </location>
</feature>
<dbReference type="PANTHER" id="PTHR46010">
    <property type="entry name" value="PROTEIN IWS1 HOMOLOG"/>
    <property type="match status" value="1"/>
</dbReference>
<dbReference type="Proteomes" id="UP000053875">
    <property type="component" value="Unassembled WGS sequence"/>
</dbReference>
<accession>A0A093GC04</accession>
<proteinExistence type="inferred from homology"/>
<feature type="compositionally biased region" description="Basic and acidic residues" evidence="10">
    <location>
        <begin position="36"/>
        <end position="92"/>
    </location>
</feature>
<dbReference type="FunFam" id="1.20.930.10:FF:000001">
    <property type="entry name" value="IWS1, SUPT6H interacting protein"/>
    <property type="match status" value="1"/>
</dbReference>
<evidence type="ECO:0000256" key="10">
    <source>
        <dbReference type="SAM" id="MobiDB-lite"/>
    </source>
</evidence>
<evidence type="ECO:0000256" key="3">
    <source>
        <dbReference type="ARBA" id="ARBA00022816"/>
    </source>
</evidence>
<dbReference type="GO" id="GO:0005634">
    <property type="term" value="C:nucleus"/>
    <property type="evidence" value="ECO:0007669"/>
    <property type="project" value="UniProtKB-SubCell"/>
</dbReference>
<evidence type="ECO:0000256" key="8">
    <source>
        <dbReference type="ARBA" id="ARBA00037992"/>
    </source>
</evidence>
<keyword evidence="1" id="KW-0813">Transport</keyword>
<dbReference type="GO" id="GO:0016973">
    <property type="term" value="P:poly(A)+ mRNA export from nucleus"/>
    <property type="evidence" value="ECO:0007669"/>
    <property type="project" value="TreeGrafter"/>
</dbReference>
<feature type="compositionally biased region" description="Acidic residues" evidence="10">
    <location>
        <begin position="276"/>
        <end position="297"/>
    </location>
</feature>
<evidence type="ECO:0000313" key="13">
    <source>
        <dbReference type="Proteomes" id="UP000053875"/>
    </source>
</evidence>
<organism evidence="12 13">
    <name type="scientific">Dryobates pubescens</name>
    <name type="common">Downy woodpecker</name>
    <name type="synonym">Picoides pubescens</name>
    <dbReference type="NCBI Taxonomy" id="118200"/>
    <lineage>
        <taxon>Eukaryota</taxon>
        <taxon>Metazoa</taxon>
        <taxon>Chordata</taxon>
        <taxon>Craniata</taxon>
        <taxon>Vertebrata</taxon>
        <taxon>Euteleostomi</taxon>
        <taxon>Archelosauria</taxon>
        <taxon>Archosauria</taxon>
        <taxon>Dinosauria</taxon>
        <taxon>Saurischia</taxon>
        <taxon>Theropoda</taxon>
        <taxon>Coelurosauria</taxon>
        <taxon>Aves</taxon>
        <taxon>Neognathae</taxon>
        <taxon>Neoaves</taxon>
        <taxon>Telluraves</taxon>
        <taxon>Coraciimorphae</taxon>
        <taxon>Piciformes</taxon>
        <taxon>Picidae</taxon>
        <taxon>Dryobates</taxon>
    </lineage>
</organism>
<dbReference type="PANTHER" id="PTHR46010:SF1">
    <property type="entry name" value="PROTEIN IWS1 HOMOLOG"/>
    <property type="match status" value="1"/>
</dbReference>
<evidence type="ECO:0000256" key="4">
    <source>
        <dbReference type="ARBA" id="ARBA00023015"/>
    </source>
</evidence>
<evidence type="ECO:0000256" key="6">
    <source>
        <dbReference type="ARBA" id="ARBA00023187"/>
    </source>
</evidence>
<keyword evidence="3" id="KW-0509">mRNA transport</keyword>
<comment type="subcellular location">
    <subcellularLocation>
        <location evidence="9">Nucleus</location>
    </subcellularLocation>
</comment>
<dbReference type="EMBL" id="KL216003">
    <property type="protein sequence ID" value="KFV67730.1"/>
    <property type="molecule type" value="Genomic_DNA"/>
</dbReference>
<sequence length="616" mass="69946">EAHETDSENEDIPRQKESDSDNEEPPNRNASDSDNEAAHGGKDSDSDTEDRPNRHLSDSENEDALNHRASDSENGEPPRDHSTSDSESELLHKQPASDSESEELHKQPASDSESEEVSRHKQEIESEDSDGEDKKEEVQNDSHHSDNDHVREGFQGSDSEEEAPKRRKISDSDEEEKEEEKTVKRKTAILSDSEDDNEKTPAKKVRILSDVEESDSDAPSEKSGNRKKNIVSDSEEEEEDRKENAGKKKEEKDLFGSDSESGNEQENLIADIFGESGDEEEEEFTGFNQEDLEEEKGDADMKETADESDSDDNIKRGKHMDFMSDFDMMLQRKKSMSGKRRRNRDGGTFISDADDVVSAMIVKMNEAAEEDRQLNTQKKPALKKLTLLPTVVMHLKKQDLKETFIDSGVMSAIKEWLSPLPDRSLPALKIREELLKILQELPSVSQETLKHSGIGRAVMYLYKHPKESRPNKDMAGKLINEWSRPIFGLTSNYKGMTREEREQRDLEQMPQRRRLSSSGGQTPRRDLEKVLTGEEKALRPGDPGFCARARVPMPSNKDYVVRPKWNVEMESSRFQGTSKKGVSRLDKQMRKFTDIRKKSRSAHAVKISIEGNKMPL</sequence>
<protein>
    <submittedName>
        <fullName evidence="12">Protein IWS1</fullName>
    </submittedName>
</protein>
<dbReference type="Gene3D" id="1.20.930.10">
    <property type="entry name" value="Conserved domain common to transcription factors TFIIS, elongin A, CRSP70"/>
    <property type="match status" value="1"/>
</dbReference>
<feature type="region of interest" description="Disordered" evidence="10">
    <location>
        <begin position="1"/>
        <end position="317"/>
    </location>
</feature>
<feature type="non-terminal residue" evidence="12">
    <location>
        <position position="1"/>
    </location>
</feature>
<dbReference type="PROSITE" id="PS51319">
    <property type="entry name" value="TFIIS_N"/>
    <property type="match status" value="1"/>
</dbReference>
<dbReference type="InterPro" id="IPR035441">
    <property type="entry name" value="TFIIS/LEDGF_dom_sf"/>
</dbReference>
<feature type="domain" description="TFIIS N-terminal" evidence="11">
    <location>
        <begin position="411"/>
        <end position="489"/>
    </location>
</feature>
<gene>
    <name evidence="12" type="ORF">N307_08169</name>
</gene>
<keyword evidence="7 9" id="KW-0539">Nucleus</keyword>
<evidence type="ECO:0000259" key="11">
    <source>
        <dbReference type="PROSITE" id="PS51319"/>
    </source>
</evidence>
<dbReference type="InterPro" id="IPR017923">
    <property type="entry name" value="TFIIS_N"/>
</dbReference>
<feature type="region of interest" description="Disordered" evidence="10">
    <location>
        <begin position="493"/>
        <end position="527"/>
    </location>
</feature>
<keyword evidence="5" id="KW-0804">Transcription</keyword>
<evidence type="ECO:0000256" key="5">
    <source>
        <dbReference type="ARBA" id="ARBA00023163"/>
    </source>
</evidence>
<reference evidence="12 13" key="1">
    <citation type="submission" date="2014-04" db="EMBL/GenBank/DDBJ databases">
        <title>Genome evolution of avian class.</title>
        <authorList>
            <person name="Zhang G."/>
            <person name="Li C."/>
        </authorList>
    </citation>
    <scope>NUCLEOTIDE SEQUENCE [LARGE SCALE GENOMIC DNA]</scope>
    <source>
        <strain evidence="12">BGI_N307</strain>
    </source>
</reference>
<feature type="compositionally biased region" description="Basic and acidic residues" evidence="10">
    <location>
        <begin position="241"/>
        <end position="255"/>
    </location>
</feature>
<evidence type="ECO:0000313" key="12">
    <source>
        <dbReference type="EMBL" id="KFV67730.1"/>
    </source>
</evidence>
<dbReference type="STRING" id="118200.A0A093GC04"/>
<name>A0A093GC04_DRYPU</name>
<evidence type="ECO:0000256" key="7">
    <source>
        <dbReference type="ARBA" id="ARBA00023242"/>
    </source>
</evidence>
<keyword evidence="4" id="KW-0805">Transcription regulation</keyword>